<keyword evidence="6" id="KW-0282">Flagellum</keyword>
<dbReference type="Proteomes" id="UP000199533">
    <property type="component" value="Unassembled WGS sequence"/>
</dbReference>
<keyword evidence="4" id="KW-1005">Bacterial flagellum biogenesis</keyword>
<dbReference type="InterPro" id="IPR039246">
    <property type="entry name" value="Flagellar_FlgA"/>
</dbReference>
<name>A0A1I4CRJ4_9PROT</name>
<dbReference type="PANTHER" id="PTHR36307">
    <property type="entry name" value="FLAGELLA BASAL BODY P-RING FORMATION PROTEIN FLGA"/>
    <property type="match status" value="1"/>
</dbReference>
<evidence type="ECO:0000256" key="3">
    <source>
        <dbReference type="ARBA" id="ARBA00022764"/>
    </source>
</evidence>
<evidence type="ECO:0000256" key="4">
    <source>
        <dbReference type="RuleBase" id="RU362063"/>
    </source>
</evidence>
<dbReference type="InterPro" id="IPR013974">
    <property type="entry name" value="SAF"/>
</dbReference>
<feature type="chain" id="PRO_5011329762" description="Flagella basal body P-ring formation protein FlgA" evidence="4">
    <location>
        <begin position="24"/>
        <end position="238"/>
    </location>
</feature>
<dbReference type="Pfam" id="PF13144">
    <property type="entry name" value="ChapFlgA"/>
    <property type="match status" value="1"/>
</dbReference>
<evidence type="ECO:0000256" key="2">
    <source>
        <dbReference type="ARBA" id="ARBA00022729"/>
    </source>
</evidence>
<evidence type="ECO:0000259" key="5">
    <source>
        <dbReference type="SMART" id="SM00858"/>
    </source>
</evidence>
<dbReference type="InterPro" id="IPR017585">
    <property type="entry name" value="SAF_FlgA"/>
</dbReference>
<keyword evidence="7" id="KW-1185">Reference proteome</keyword>
<sequence length="238" mass="26376">MRCYILKLSVFLMFAKFAVPVFAENHRLLSQYQEIPLIQKAVEEFIYSHSVSPSGEVKAEVGQIDKRITLPKCARLEPFMPPGSRLWGKTSVGVRCNEHVSWTIYVQAEVKVMANVLHIARPVTRDQTIDYGDIALQIVNLTQMPEGVLTEYMQAVGKIAVMNLTSGQPLRGNMLRAPYVILRGQNVKLQVKGQGFSVSSEGQALADAAEGQVVQVRNPSGRIISGFARHNSIVEVNP</sequence>
<comment type="subcellular location">
    <subcellularLocation>
        <location evidence="1 4">Periplasm</location>
    </subcellularLocation>
</comment>
<dbReference type="SMART" id="SM00858">
    <property type="entry name" value="SAF"/>
    <property type="match status" value="1"/>
</dbReference>
<dbReference type="EMBL" id="FOSP01000017">
    <property type="protein sequence ID" value="SFK83882.1"/>
    <property type="molecule type" value="Genomic_DNA"/>
</dbReference>
<comment type="function">
    <text evidence="4">Involved in the assembly process of the P-ring formation. It may associate with FlgF on the rod constituting a structure essential for the P-ring assembly or may act as a modulator protein for the P-ring assembly.</text>
</comment>
<dbReference type="GO" id="GO:0044780">
    <property type="term" value="P:bacterial-type flagellum assembly"/>
    <property type="evidence" value="ECO:0007669"/>
    <property type="project" value="InterPro"/>
</dbReference>
<keyword evidence="6" id="KW-0966">Cell projection</keyword>
<feature type="domain" description="SAF" evidence="5">
    <location>
        <begin position="114"/>
        <end position="176"/>
    </location>
</feature>
<protein>
    <recommendedName>
        <fullName evidence="4">Flagella basal body P-ring formation protein FlgA</fullName>
    </recommendedName>
</protein>
<dbReference type="STRING" id="52441.SAMN05216302_101724"/>
<organism evidence="6 7">
    <name type="scientific">Nitrosomonas aestuarii</name>
    <dbReference type="NCBI Taxonomy" id="52441"/>
    <lineage>
        <taxon>Bacteria</taxon>
        <taxon>Pseudomonadati</taxon>
        <taxon>Pseudomonadota</taxon>
        <taxon>Betaproteobacteria</taxon>
        <taxon>Nitrosomonadales</taxon>
        <taxon>Nitrosomonadaceae</taxon>
        <taxon>Nitrosomonas</taxon>
    </lineage>
</organism>
<gene>
    <name evidence="6" type="ORF">SAMN05216302_101724</name>
</gene>
<evidence type="ECO:0000313" key="6">
    <source>
        <dbReference type="EMBL" id="SFK83882.1"/>
    </source>
</evidence>
<dbReference type="Gene3D" id="3.90.1210.10">
    <property type="entry name" value="Antifreeze-like/N-acetylneuraminic acid synthase C-terminal domain"/>
    <property type="match status" value="1"/>
</dbReference>
<accession>A0A1I4CRJ4</accession>
<dbReference type="GO" id="GO:0042597">
    <property type="term" value="C:periplasmic space"/>
    <property type="evidence" value="ECO:0007669"/>
    <property type="project" value="UniProtKB-SubCell"/>
</dbReference>
<comment type="similarity">
    <text evidence="4">Belongs to the FlgA family.</text>
</comment>
<evidence type="ECO:0000256" key="1">
    <source>
        <dbReference type="ARBA" id="ARBA00004418"/>
    </source>
</evidence>
<keyword evidence="3 4" id="KW-0574">Periplasm</keyword>
<dbReference type="AlphaFoldDB" id="A0A1I4CRJ4"/>
<reference evidence="7" key="1">
    <citation type="submission" date="2016-10" db="EMBL/GenBank/DDBJ databases">
        <authorList>
            <person name="Varghese N."/>
            <person name="Submissions S."/>
        </authorList>
    </citation>
    <scope>NUCLEOTIDE SEQUENCE [LARGE SCALE GENOMIC DNA]</scope>
    <source>
        <strain evidence="7">Nm69</strain>
    </source>
</reference>
<proteinExistence type="inferred from homology"/>
<dbReference type="Pfam" id="PF17656">
    <property type="entry name" value="ChapFlgA_N"/>
    <property type="match status" value="1"/>
</dbReference>
<dbReference type="InterPro" id="IPR041231">
    <property type="entry name" value="FlgA_N"/>
</dbReference>
<dbReference type="PANTHER" id="PTHR36307:SF1">
    <property type="entry name" value="FLAGELLA BASAL BODY P-RING FORMATION PROTEIN FLGA"/>
    <property type="match status" value="1"/>
</dbReference>
<dbReference type="Gene3D" id="2.30.30.760">
    <property type="match status" value="1"/>
</dbReference>
<evidence type="ECO:0000313" key="7">
    <source>
        <dbReference type="Proteomes" id="UP000199533"/>
    </source>
</evidence>
<dbReference type="CDD" id="cd11614">
    <property type="entry name" value="SAF_CpaB_FlgA_like"/>
    <property type="match status" value="1"/>
</dbReference>
<keyword evidence="2 4" id="KW-0732">Signal</keyword>
<feature type="signal peptide" evidence="4">
    <location>
        <begin position="1"/>
        <end position="23"/>
    </location>
</feature>
<dbReference type="NCBIfam" id="TIGR03170">
    <property type="entry name" value="flgA_cterm"/>
    <property type="match status" value="1"/>
</dbReference>
<keyword evidence="6" id="KW-0969">Cilium</keyword>